<feature type="transmembrane region" description="Helical" evidence="1">
    <location>
        <begin position="48"/>
        <end position="73"/>
    </location>
</feature>
<keyword evidence="2" id="KW-0732">Signal</keyword>
<reference evidence="3 4" key="1">
    <citation type="submission" date="2019-02" db="EMBL/GenBank/DDBJ databases">
        <title>Deep-cultivation of Planctomycetes and their phenomic and genomic characterization uncovers novel biology.</title>
        <authorList>
            <person name="Wiegand S."/>
            <person name="Jogler M."/>
            <person name="Boedeker C."/>
            <person name="Pinto D."/>
            <person name="Vollmers J."/>
            <person name="Rivas-Marin E."/>
            <person name="Kohn T."/>
            <person name="Peeters S.H."/>
            <person name="Heuer A."/>
            <person name="Rast P."/>
            <person name="Oberbeckmann S."/>
            <person name="Bunk B."/>
            <person name="Jeske O."/>
            <person name="Meyerdierks A."/>
            <person name="Storesund J.E."/>
            <person name="Kallscheuer N."/>
            <person name="Luecker S."/>
            <person name="Lage O.M."/>
            <person name="Pohl T."/>
            <person name="Merkel B.J."/>
            <person name="Hornburger P."/>
            <person name="Mueller R.-W."/>
            <person name="Bruemmer F."/>
            <person name="Labrenz M."/>
            <person name="Spormann A.M."/>
            <person name="Op den Camp H."/>
            <person name="Overmann J."/>
            <person name="Amann R."/>
            <person name="Jetten M.S.M."/>
            <person name="Mascher T."/>
            <person name="Medema M.H."/>
            <person name="Devos D.P."/>
            <person name="Kaster A.-K."/>
            <person name="Ovreas L."/>
            <person name="Rohde M."/>
            <person name="Galperin M.Y."/>
            <person name="Jogler C."/>
        </authorList>
    </citation>
    <scope>NUCLEOTIDE SEQUENCE [LARGE SCALE GENOMIC DNA]</scope>
    <source>
        <strain evidence="3 4">ETA_A1</strain>
    </source>
</reference>
<evidence type="ECO:0000313" key="4">
    <source>
        <dbReference type="Proteomes" id="UP000319576"/>
    </source>
</evidence>
<sequence precursor="true">MVYLLALLIFVALSAACWFASVACYRGTVAGSDSTVAPGYPATAATAIGVAALTSFVQFPFGYLAGLVAWGAAAFGSLGLSAGRAAILFLYLAASSFVARLVVLGVMDLLGN</sequence>
<evidence type="ECO:0000313" key="3">
    <source>
        <dbReference type="EMBL" id="QDU19749.1"/>
    </source>
</evidence>
<dbReference type="AlphaFoldDB" id="A0A517XQG0"/>
<dbReference type="OrthoDB" id="9913672at2"/>
<dbReference type="RefSeq" id="WP_145236181.1">
    <property type="nucleotide sequence ID" value="NZ_CP036273.1"/>
</dbReference>
<keyword evidence="1" id="KW-0812">Transmembrane</keyword>
<feature type="transmembrane region" description="Helical" evidence="1">
    <location>
        <begin position="85"/>
        <end position="107"/>
    </location>
</feature>
<feature type="chain" id="PRO_5022228462" evidence="2">
    <location>
        <begin position="21"/>
        <end position="112"/>
    </location>
</feature>
<gene>
    <name evidence="3" type="ORF">ETAA1_16850</name>
</gene>
<keyword evidence="1" id="KW-1133">Transmembrane helix</keyword>
<organism evidence="3 4">
    <name type="scientific">Urbifossiella limnaea</name>
    <dbReference type="NCBI Taxonomy" id="2528023"/>
    <lineage>
        <taxon>Bacteria</taxon>
        <taxon>Pseudomonadati</taxon>
        <taxon>Planctomycetota</taxon>
        <taxon>Planctomycetia</taxon>
        <taxon>Gemmatales</taxon>
        <taxon>Gemmataceae</taxon>
        <taxon>Urbifossiella</taxon>
    </lineage>
</organism>
<name>A0A517XQG0_9BACT</name>
<evidence type="ECO:0000256" key="1">
    <source>
        <dbReference type="SAM" id="Phobius"/>
    </source>
</evidence>
<evidence type="ECO:0000256" key="2">
    <source>
        <dbReference type="SAM" id="SignalP"/>
    </source>
</evidence>
<protein>
    <submittedName>
        <fullName evidence="3">Uncharacterized protein</fullName>
    </submittedName>
</protein>
<dbReference type="EMBL" id="CP036273">
    <property type="protein sequence ID" value="QDU19749.1"/>
    <property type="molecule type" value="Genomic_DNA"/>
</dbReference>
<proteinExistence type="predicted"/>
<dbReference type="KEGG" id="uli:ETAA1_16850"/>
<keyword evidence="4" id="KW-1185">Reference proteome</keyword>
<keyword evidence="1" id="KW-0472">Membrane</keyword>
<feature type="signal peptide" evidence="2">
    <location>
        <begin position="1"/>
        <end position="20"/>
    </location>
</feature>
<dbReference type="Proteomes" id="UP000319576">
    <property type="component" value="Chromosome"/>
</dbReference>
<accession>A0A517XQG0</accession>